<accession>A0A256IL02</accession>
<reference evidence="3" key="3">
    <citation type="journal article" date="2019" name="Microbiol. Resour. Announc.">
        <title>Complete Genome Sequence of Halorubrum ezzemoulense Strain Fb21.</title>
        <authorList>
            <person name="Feng Y."/>
            <person name="Louyakis A.S."/>
            <person name="Makkay A.M."/>
            <person name="Guerrero R.O."/>
            <person name="Papke R.T."/>
            <person name="Gogarten J.P."/>
        </authorList>
    </citation>
    <scope>NUCLEOTIDE SEQUENCE</scope>
    <source>
        <strain evidence="3">Fb21</strain>
        <plasmid evidence="3">megaplasmid</plasmid>
    </source>
</reference>
<protein>
    <recommendedName>
        <fullName evidence="6">GATase domain protein</fullName>
    </recommendedName>
</protein>
<dbReference type="EMBL" id="CP034941">
    <property type="protein sequence ID" value="QAY21495.1"/>
    <property type="molecule type" value="Genomic_DNA"/>
</dbReference>
<dbReference type="AlphaFoldDB" id="A0A256IL02"/>
<dbReference type="Proteomes" id="UP000293073">
    <property type="component" value="Plasmid megaplasmid"/>
</dbReference>
<feature type="compositionally biased region" description="Polar residues" evidence="1">
    <location>
        <begin position="348"/>
        <end position="359"/>
    </location>
</feature>
<sequence>MNVDLRTTVGAFALVFLAVVGVAAVGGVVLDGGSPETDAVADDHWRLDTVEPETVSEGGEVEMESSEPSNTVVVHLGGAAAGLGGSAPVLPIEDGDAPTKADIGSLGGVRRGVAPLTAALVESGHEVRFYGGAFGAEPLPSLLSDADAFVTTSPSALSASDTDAVESFVEAGGRTLVTSDPGGTGALTDFGSPFGVYGKAGYVYDMEHNDANYLSVLGEPTGSGSLTEGVEEAVFRGAAPIGVAGGSTTFTTAETSQLSTTRETGSYGVAVRSDSLAVFGDSSFLEPENAGRADNGVLIGNIADFLVTGPNPDVSFGPGAGPGGAVPPGATVPPGGTTPPPEPPEPSGNETDPSGNATA</sequence>
<evidence type="ECO:0000313" key="5">
    <source>
        <dbReference type="Proteomes" id="UP000293073"/>
    </source>
</evidence>
<evidence type="ECO:0008006" key="6">
    <source>
        <dbReference type="Google" id="ProtNLM"/>
    </source>
</evidence>
<evidence type="ECO:0000313" key="2">
    <source>
        <dbReference type="EMBL" id="OYR57240.1"/>
    </source>
</evidence>
<feature type="region of interest" description="Disordered" evidence="1">
    <location>
        <begin position="313"/>
        <end position="359"/>
    </location>
</feature>
<name>A0A256IL02_HALEZ</name>
<geneLocation type="plasmid" evidence="3">
    <name>megaplasmid</name>
</geneLocation>
<dbReference type="RefSeq" id="WP_094580660.1">
    <property type="nucleotide sequence ID" value="NZ_CP034941.1"/>
</dbReference>
<evidence type="ECO:0000313" key="4">
    <source>
        <dbReference type="Proteomes" id="UP000216409"/>
    </source>
</evidence>
<gene>
    <name evidence="2" type="ORF">DJ83_17380</name>
    <name evidence="3" type="ORF">EO776_15965</name>
</gene>
<reference evidence="2" key="2">
    <citation type="submission" date="2017-05" db="EMBL/GenBank/DDBJ databases">
        <authorList>
            <person name="Song R."/>
            <person name="Chenine A.L."/>
            <person name="Ruprecht R.M."/>
        </authorList>
    </citation>
    <scope>NUCLEOTIDE SEQUENCE</scope>
    <source>
        <strain evidence="2">LD3</strain>
    </source>
</reference>
<evidence type="ECO:0000256" key="1">
    <source>
        <dbReference type="SAM" id="MobiDB-lite"/>
    </source>
</evidence>
<proteinExistence type="predicted"/>
<dbReference type="KEGG" id="hezz:EO776_15965"/>
<dbReference type="Proteomes" id="UP000216409">
    <property type="component" value="Unassembled WGS sequence"/>
</dbReference>
<dbReference type="GeneID" id="301361341"/>
<evidence type="ECO:0000313" key="3">
    <source>
        <dbReference type="EMBL" id="QAY21495.1"/>
    </source>
</evidence>
<feature type="compositionally biased region" description="Pro residues" evidence="1">
    <location>
        <begin position="336"/>
        <end position="346"/>
    </location>
</feature>
<organism evidence="2 4">
    <name type="scientific">Halorubrum ezzemoulense</name>
    <name type="common">Halorubrum chaoviator</name>
    <dbReference type="NCBI Taxonomy" id="337243"/>
    <lineage>
        <taxon>Archaea</taxon>
        <taxon>Methanobacteriati</taxon>
        <taxon>Methanobacteriota</taxon>
        <taxon>Stenosarchaea group</taxon>
        <taxon>Halobacteria</taxon>
        <taxon>Halobacteriales</taxon>
        <taxon>Haloferacaceae</taxon>
        <taxon>Halorubrum</taxon>
    </lineage>
</organism>
<keyword evidence="3" id="KW-0614">Plasmid</keyword>
<reference evidence="2 4" key="1">
    <citation type="journal article" date="2014" name="Front. Microbiol.">
        <title>Population and genomic analysis of the genus Halorubrum.</title>
        <authorList>
            <person name="Fullmer M.S."/>
            <person name="Soucy S.M."/>
            <person name="Swithers K.S."/>
            <person name="Makkay A.M."/>
            <person name="Wheeler R."/>
            <person name="Ventosa A."/>
            <person name="Gogarten J.P."/>
            <person name="Papke R.T."/>
        </authorList>
    </citation>
    <scope>NUCLEOTIDE SEQUENCE [LARGE SCALE GENOMIC DNA]</scope>
    <source>
        <strain evidence="2 4">LD3</strain>
    </source>
</reference>
<geneLocation type="plasmid" evidence="5">
    <name>megaPlasmid</name>
</geneLocation>
<dbReference type="EMBL" id="NHOW01000221">
    <property type="protein sequence ID" value="OYR57240.1"/>
    <property type="molecule type" value="Genomic_DNA"/>
</dbReference>
<reference evidence="5" key="4">
    <citation type="submission" date="2019-01" db="EMBL/GenBank/DDBJ databases">
        <title>Complete genome of Halorubrum ezzemoulense strain FB21.</title>
        <authorList>
            <person name="Feng Y."/>
            <person name="Louyakis A.S."/>
            <person name="Papke R.T."/>
            <person name="Gogarten J.P."/>
        </authorList>
    </citation>
    <scope>NUCLEOTIDE SEQUENCE [LARGE SCALE GENOMIC DNA]</scope>
    <source>
        <strain evidence="5">Fb21</strain>
        <plasmid evidence="5">megaPlasmid</plasmid>
    </source>
</reference>